<accession>A0A820J2E4</accession>
<dbReference type="AlphaFoldDB" id="A0A820J2E4"/>
<evidence type="ECO:0000313" key="1">
    <source>
        <dbReference type="EMBL" id="CAF4320553.1"/>
    </source>
</evidence>
<gene>
    <name evidence="1" type="ORF">HFQ381_LOCUS14793</name>
    <name evidence="2" type="ORF">UJA718_LOCUS38305</name>
</gene>
<dbReference type="EMBL" id="CAJOBP010039070">
    <property type="protein sequence ID" value="CAF4739889.1"/>
    <property type="molecule type" value="Genomic_DNA"/>
</dbReference>
<keyword evidence="4" id="KW-1185">Reference proteome</keyword>
<evidence type="ECO:0000313" key="3">
    <source>
        <dbReference type="Proteomes" id="UP000663851"/>
    </source>
</evidence>
<dbReference type="EMBL" id="CAJOBO010000980">
    <property type="protein sequence ID" value="CAF4320553.1"/>
    <property type="molecule type" value="Genomic_DNA"/>
</dbReference>
<comment type="caution">
    <text evidence="1">The sequence shown here is derived from an EMBL/GenBank/DDBJ whole genome shotgun (WGS) entry which is preliminary data.</text>
</comment>
<organism evidence="1 3">
    <name type="scientific">Rotaria socialis</name>
    <dbReference type="NCBI Taxonomy" id="392032"/>
    <lineage>
        <taxon>Eukaryota</taxon>
        <taxon>Metazoa</taxon>
        <taxon>Spiralia</taxon>
        <taxon>Gnathifera</taxon>
        <taxon>Rotifera</taxon>
        <taxon>Eurotatoria</taxon>
        <taxon>Bdelloidea</taxon>
        <taxon>Philodinida</taxon>
        <taxon>Philodinidae</taxon>
        <taxon>Rotaria</taxon>
    </lineage>
</organism>
<dbReference type="Proteomes" id="UP000663873">
    <property type="component" value="Unassembled WGS sequence"/>
</dbReference>
<protein>
    <submittedName>
        <fullName evidence="1">Uncharacterized protein</fullName>
    </submittedName>
</protein>
<proteinExistence type="predicted"/>
<dbReference type="Proteomes" id="UP000663851">
    <property type="component" value="Unassembled WGS sequence"/>
</dbReference>
<sequence>MRTILNKYNCTLFDEVQTDLVKQLFHRSATATTARFTSDTSTQALQWVQTEPINREMIASLNRMVIHREGCEVKGFVDIFYEVEELDDNKILHNSSDLVDIRWCLE</sequence>
<evidence type="ECO:0000313" key="4">
    <source>
        <dbReference type="Proteomes" id="UP000663873"/>
    </source>
</evidence>
<name>A0A820J2E4_9BILA</name>
<reference evidence="1" key="1">
    <citation type="submission" date="2021-02" db="EMBL/GenBank/DDBJ databases">
        <authorList>
            <person name="Nowell W R."/>
        </authorList>
    </citation>
    <scope>NUCLEOTIDE SEQUENCE</scope>
</reference>
<evidence type="ECO:0000313" key="2">
    <source>
        <dbReference type="EMBL" id="CAF4739889.1"/>
    </source>
</evidence>